<evidence type="ECO:0000313" key="2">
    <source>
        <dbReference type="EMBL" id="GJT44929.1"/>
    </source>
</evidence>
<dbReference type="InterPro" id="IPR013103">
    <property type="entry name" value="RVT_2"/>
</dbReference>
<comment type="caution">
    <text evidence="2">The sequence shown here is derived from an EMBL/GenBank/DDBJ whole genome shotgun (WGS) entry which is preliminary data.</text>
</comment>
<dbReference type="EMBL" id="BQNB010015855">
    <property type="protein sequence ID" value="GJT44929.1"/>
    <property type="molecule type" value="Genomic_DNA"/>
</dbReference>
<dbReference type="Pfam" id="PF07727">
    <property type="entry name" value="RVT_2"/>
    <property type="match status" value="1"/>
</dbReference>
<sequence length="230" mass="26244">MADSAWIESMQEELHQFDRLDLMRENTVINNKSRLMAKGYAQKKGINFEESLAPVARLEAVRLFIAYVVHKSFTVYQMDVKTAFLYGPLKEEVRSREYVSSICSAEAQVLCIPRPSTRCPISLHKEQVEKGNVELFFVGTEYQLADLLLKALSLGKDRFKNIVRDSVRNKSYNPTRTGGIYPNGHSIVQISAVFRSYALSWKPCKDDSLNYLITGKYDSVQPSFHEKSDS</sequence>
<dbReference type="Proteomes" id="UP001151760">
    <property type="component" value="Unassembled WGS sequence"/>
</dbReference>
<organism evidence="2 3">
    <name type="scientific">Tanacetum coccineum</name>
    <dbReference type="NCBI Taxonomy" id="301880"/>
    <lineage>
        <taxon>Eukaryota</taxon>
        <taxon>Viridiplantae</taxon>
        <taxon>Streptophyta</taxon>
        <taxon>Embryophyta</taxon>
        <taxon>Tracheophyta</taxon>
        <taxon>Spermatophyta</taxon>
        <taxon>Magnoliopsida</taxon>
        <taxon>eudicotyledons</taxon>
        <taxon>Gunneridae</taxon>
        <taxon>Pentapetalae</taxon>
        <taxon>asterids</taxon>
        <taxon>campanulids</taxon>
        <taxon>Asterales</taxon>
        <taxon>Asteraceae</taxon>
        <taxon>Asteroideae</taxon>
        <taxon>Anthemideae</taxon>
        <taxon>Anthemidinae</taxon>
        <taxon>Tanacetum</taxon>
    </lineage>
</organism>
<proteinExistence type="predicted"/>
<evidence type="ECO:0000259" key="1">
    <source>
        <dbReference type="Pfam" id="PF07727"/>
    </source>
</evidence>
<name>A0ABQ5E1F9_9ASTR</name>
<keyword evidence="3" id="KW-1185">Reference proteome</keyword>
<evidence type="ECO:0000313" key="3">
    <source>
        <dbReference type="Proteomes" id="UP001151760"/>
    </source>
</evidence>
<reference evidence="2" key="1">
    <citation type="journal article" date="2022" name="Int. J. Mol. Sci.">
        <title>Draft Genome of Tanacetum Coccineum: Genomic Comparison of Closely Related Tanacetum-Family Plants.</title>
        <authorList>
            <person name="Yamashiro T."/>
            <person name="Shiraishi A."/>
            <person name="Nakayama K."/>
            <person name="Satake H."/>
        </authorList>
    </citation>
    <scope>NUCLEOTIDE SEQUENCE</scope>
</reference>
<accession>A0ABQ5E1F9</accession>
<gene>
    <name evidence="2" type="ORF">Tco_0953644</name>
</gene>
<protein>
    <submittedName>
        <fullName evidence="2">Retrovirus-related pol polyprotein from transposon TNT 1-94</fullName>
    </submittedName>
</protein>
<reference evidence="2" key="2">
    <citation type="submission" date="2022-01" db="EMBL/GenBank/DDBJ databases">
        <authorList>
            <person name="Yamashiro T."/>
            <person name="Shiraishi A."/>
            <person name="Satake H."/>
            <person name="Nakayama K."/>
        </authorList>
    </citation>
    <scope>NUCLEOTIDE SEQUENCE</scope>
</reference>
<feature type="domain" description="Reverse transcriptase Ty1/copia-type" evidence="1">
    <location>
        <begin position="27"/>
        <end position="103"/>
    </location>
</feature>